<dbReference type="Proteomes" id="UP001164459">
    <property type="component" value="Chromosome"/>
</dbReference>
<keyword evidence="8 9" id="KW-0472">Membrane</keyword>
<evidence type="ECO:0000313" key="10">
    <source>
        <dbReference type="EMBL" id="WAS95168.1"/>
    </source>
</evidence>
<keyword evidence="5 10" id="KW-0808">Transferase</keyword>
<evidence type="ECO:0000256" key="3">
    <source>
        <dbReference type="ARBA" id="ARBA00004991"/>
    </source>
</evidence>
<dbReference type="PANTHER" id="PTHR12726:SF0">
    <property type="entry name" value="CERAMIDE GLUCOSYLTRANSFERASE"/>
    <property type="match status" value="1"/>
</dbReference>
<dbReference type="RefSeq" id="WP_269037500.1">
    <property type="nucleotide sequence ID" value="NZ_CP114040.1"/>
</dbReference>
<organism evidence="10 11">
    <name type="scientific">Nannocystis punicea</name>
    <dbReference type="NCBI Taxonomy" id="2995304"/>
    <lineage>
        <taxon>Bacteria</taxon>
        <taxon>Pseudomonadati</taxon>
        <taxon>Myxococcota</taxon>
        <taxon>Polyangia</taxon>
        <taxon>Nannocystales</taxon>
        <taxon>Nannocystaceae</taxon>
        <taxon>Nannocystis</taxon>
    </lineage>
</organism>
<comment type="pathway">
    <text evidence="3">Sphingolipid metabolism.</text>
</comment>
<reference evidence="10" key="1">
    <citation type="submission" date="2022-11" db="EMBL/GenBank/DDBJ databases">
        <title>Minimal conservation of predation-associated metabolite biosynthetic gene clusters underscores biosynthetic potential of Myxococcota including descriptions for ten novel species: Archangium lansinium sp. nov., Myxococcus landrumus sp. nov., Nannocystis bai.</title>
        <authorList>
            <person name="Ahearne A."/>
            <person name="Stevens C."/>
            <person name="Dowd S."/>
        </authorList>
    </citation>
    <scope>NUCLEOTIDE SEQUENCE</scope>
    <source>
        <strain evidence="10">Fl3</strain>
    </source>
</reference>
<keyword evidence="4 10" id="KW-0328">Glycosyltransferase</keyword>
<sequence length="405" mass="43789">MDLSPVLHAWSLVCGAALVFTGVAHVSTHALLGRRARPGGPRPPISILRPVRGLDDGLRDNLAALAAQDYPQFEILVGAEDPDDPALSVAAQVRRDFPRTPIRIVAGGPPIGHNPKVNNLAQLLPLATHPHVLISDSNVRPDPGYLAAIADELADARVGLVHNVLVGAGERSAGALLENLHLASFVVAAVCTAEALAGVPVVIGKSMLMHRDDLERAGGLAAVKDLLAEDYQLARRIAAAGRVVRLSTHPLTTINGHWDLRRFLSRHLRWAQMRRRQHLGYYALELLGQPTPLLLALLAVAAARPELAVFGESPARLALAGLALTFVADAALWQRLRGESLPLRAFVLAPVKDLLIFALWWVGLWRRRVEWRGHWMRIGVQSRLESLPTDAPLPAAPEASQARSP</sequence>
<evidence type="ECO:0000256" key="6">
    <source>
        <dbReference type="ARBA" id="ARBA00022692"/>
    </source>
</evidence>
<proteinExistence type="predicted"/>
<evidence type="ECO:0000256" key="5">
    <source>
        <dbReference type="ARBA" id="ARBA00022679"/>
    </source>
</evidence>
<evidence type="ECO:0000256" key="9">
    <source>
        <dbReference type="SAM" id="Phobius"/>
    </source>
</evidence>
<evidence type="ECO:0000256" key="2">
    <source>
        <dbReference type="ARBA" id="ARBA00004760"/>
    </source>
</evidence>
<evidence type="ECO:0000256" key="1">
    <source>
        <dbReference type="ARBA" id="ARBA00004141"/>
    </source>
</evidence>
<dbReference type="SUPFAM" id="SSF53448">
    <property type="entry name" value="Nucleotide-diphospho-sugar transferases"/>
    <property type="match status" value="1"/>
</dbReference>
<keyword evidence="7 9" id="KW-1133">Transmembrane helix</keyword>
<protein>
    <submittedName>
        <fullName evidence="10">Glycosyltransferase</fullName>
        <ecNumber evidence="10">2.4.-.-</ecNumber>
    </submittedName>
</protein>
<evidence type="ECO:0000256" key="4">
    <source>
        <dbReference type="ARBA" id="ARBA00022676"/>
    </source>
</evidence>
<feature type="transmembrane region" description="Helical" evidence="9">
    <location>
        <begin position="345"/>
        <end position="363"/>
    </location>
</feature>
<feature type="transmembrane region" description="Helical" evidence="9">
    <location>
        <begin position="279"/>
        <end position="303"/>
    </location>
</feature>
<gene>
    <name evidence="10" type="ORF">O0S08_03315</name>
</gene>
<comment type="pathway">
    <text evidence="2">Lipid metabolism; sphingolipid metabolism.</text>
</comment>
<evidence type="ECO:0000256" key="7">
    <source>
        <dbReference type="ARBA" id="ARBA00022989"/>
    </source>
</evidence>
<comment type="subcellular location">
    <subcellularLocation>
        <location evidence="1">Membrane</location>
        <topology evidence="1">Multi-pass membrane protein</topology>
    </subcellularLocation>
</comment>
<evidence type="ECO:0000313" key="11">
    <source>
        <dbReference type="Proteomes" id="UP001164459"/>
    </source>
</evidence>
<feature type="transmembrane region" description="Helical" evidence="9">
    <location>
        <begin position="6"/>
        <end position="32"/>
    </location>
</feature>
<accession>A0ABY7H7D3</accession>
<dbReference type="Pfam" id="PF13506">
    <property type="entry name" value="Glyco_transf_21"/>
    <property type="match status" value="1"/>
</dbReference>
<dbReference type="InterPro" id="IPR025993">
    <property type="entry name" value="Ceramide_glucosylTrfase"/>
</dbReference>
<dbReference type="EC" id="2.4.-.-" evidence="10"/>
<dbReference type="EMBL" id="CP114040">
    <property type="protein sequence ID" value="WAS95168.1"/>
    <property type="molecule type" value="Genomic_DNA"/>
</dbReference>
<dbReference type="InterPro" id="IPR029044">
    <property type="entry name" value="Nucleotide-diphossugar_trans"/>
</dbReference>
<keyword evidence="6 9" id="KW-0812">Transmembrane</keyword>
<evidence type="ECO:0000256" key="8">
    <source>
        <dbReference type="ARBA" id="ARBA00023136"/>
    </source>
</evidence>
<dbReference type="GO" id="GO:0016757">
    <property type="term" value="F:glycosyltransferase activity"/>
    <property type="evidence" value="ECO:0007669"/>
    <property type="project" value="UniProtKB-KW"/>
</dbReference>
<keyword evidence="11" id="KW-1185">Reference proteome</keyword>
<dbReference type="Gene3D" id="3.90.550.10">
    <property type="entry name" value="Spore Coat Polysaccharide Biosynthesis Protein SpsA, Chain A"/>
    <property type="match status" value="1"/>
</dbReference>
<name>A0ABY7H7D3_9BACT</name>
<dbReference type="PANTHER" id="PTHR12726">
    <property type="entry name" value="CERAMIDE GLUCOSYLTRANSFERASE"/>
    <property type="match status" value="1"/>
</dbReference>